<protein>
    <recommendedName>
        <fullName evidence="3">DUF2591 domain-containing protein</fullName>
    </recommendedName>
</protein>
<dbReference type="InterPro" id="IPR019701">
    <property type="entry name" value="Phage_P22_NinX"/>
</dbReference>
<reference evidence="1 2" key="1">
    <citation type="submission" date="2019-12" db="EMBL/GenBank/DDBJ databases">
        <title>complete genome sequences of Pseudomonas putida str. WP8-W18-CRE-01 isolated from wastewater treatment plant effluent.</title>
        <authorList>
            <person name="Sekizuka T."/>
            <person name="Itokawa K."/>
            <person name="Yatsu K."/>
            <person name="Inamine Y."/>
            <person name="Kuroda M."/>
        </authorList>
    </citation>
    <scope>NUCLEOTIDE SEQUENCE [LARGE SCALE GENOMIC DNA]</scope>
    <source>
        <strain evidence="1 2">WP8-W18-CRE-01</strain>
    </source>
</reference>
<dbReference type="RefSeq" id="WP_182816128.1">
    <property type="nucleotide sequence ID" value="NZ_AP022227.1"/>
</dbReference>
<sequence length="132" mass="14802">MTDLIEMKTADLQGWQLAWAVAVAEELDPYLVGPHYGNPWRVFRTQHGEALKWERLYNPHEKWELGGPLIEKHMVSLHCPQSTDDVWAAWVITDKGEFCQAGDTALVAACRAIVAAKLGDTVQVPKELVHAN</sequence>
<evidence type="ECO:0008006" key="3">
    <source>
        <dbReference type="Google" id="ProtNLM"/>
    </source>
</evidence>
<organism evidence="1 2">
    <name type="scientific">Pseudomonas putida</name>
    <name type="common">Arthrobacter siderocapsulatus</name>
    <dbReference type="NCBI Taxonomy" id="303"/>
    <lineage>
        <taxon>Bacteria</taxon>
        <taxon>Pseudomonadati</taxon>
        <taxon>Pseudomonadota</taxon>
        <taxon>Gammaproteobacteria</taxon>
        <taxon>Pseudomonadales</taxon>
        <taxon>Pseudomonadaceae</taxon>
        <taxon>Pseudomonas</taxon>
    </lineage>
</organism>
<proteinExistence type="predicted"/>
<gene>
    <name evidence="1" type="ORF">WP8W18C01_37890</name>
</gene>
<evidence type="ECO:0000313" key="1">
    <source>
        <dbReference type="EMBL" id="BBT41448.1"/>
    </source>
</evidence>
<name>A0A6S5TDM5_PSEPU</name>
<dbReference type="AlphaFoldDB" id="A0A6S5TDM5"/>
<dbReference type="EMBL" id="AP022227">
    <property type="protein sequence ID" value="BBT41448.1"/>
    <property type="molecule type" value="Genomic_DNA"/>
</dbReference>
<dbReference type="Pfam" id="PF10765">
    <property type="entry name" value="Phage_P22_NinX"/>
    <property type="match status" value="1"/>
</dbReference>
<evidence type="ECO:0000313" key="2">
    <source>
        <dbReference type="Proteomes" id="UP000515680"/>
    </source>
</evidence>
<accession>A0A6S5TDM5</accession>
<dbReference type="Proteomes" id="UP000515680">
    <property type="component" value="Chromosome"/>
</dbReference>